<feature type="compositionally biased region" description="Basic and acidic residues" evidence="1">
    <location>
        <begin position="72"/>
        <end position="88"/>
    </location>
</feature>
<protein>
    <submittedName>
        <fullName evidence="2">Reverse transcriptase domain-containing protein</fullName>
    </submittedName>
</protein>
<accession>A0A6L2J620</accession>
<gene>
    <name evidence="2" type="ORF">Tci_003102</name>
</gene>
<dbReference type="EMBL" id="BKCJ010000220">
    <property type="protein sequence ID" value="GEU31124.1"/>
    <property type="molecule type" value="Genomic_DNA"/>
</dbReference>
<dbReference type="GO" id="GO:0003964">
    <property type="term" value="F:RNA-directed DNA polymerase activity"/>
    <property type="evidence" value="ECO:0007669"/>
    <property type="project" value="UniProtKB-KW"/>
</dbReference>
<feature type="region of interest" description="Disordered" evidence="1">
    <location>
        <begin position="58"/>
        <end position="95"/>
    </location>
</feature>
<reference evidence="2" key="1">
    <citation type="journal article" date="2019" name="Sci. Rep.">
        <title>Draft genome of Tanacetum cinerariifolium, the natural source of mosquito coil.</title>
        <authorList>
            <person name="Yamashiro T."/>
            <person name="Shiraishi A."/>
            <person name="Satake H."/>
            <person name="Nakayama K."/>
        </authorList>
    </citation>
    <scope>NUCLEOTIDE SEQUENCE</scope>
</reference>
<keyword evidence="2" id="KW-0548">Nucleotidyltransferase</keyword>
<evidence type="ECO:0000313" key="2">
    <source>
        <dbReference type="EMBL" id="GEU31124.1"/>
    </source>
</evidence>
<proteinExistence type="predicted"/>
<organism evidence="2">
    <name type="scientific">Tanacetum cinerariifolium</name>
    <name type="common">Dalmatian daisy</name>
    <name type="synonym">Chrysanthemum cinerariifolium</name>
    <dbReference type="NCBI Taxonomy" id="118510"/>
    <lineage>
        <taxon>Eukaryota</taxon>
        <taxon>Viridiplantae</taxon>
        <taxon>Streptophyta</taxon>
        <taxon>Embryophyta</taxon>
        <taxon>Tracheophyta</taxon>
        <taxon>Spermatophyta</taxon>
        <taxon>Magnoliopsida</taxon>
        <taxon>eudicotyledons</taxon>
        <taxon>Gunneridae</taxon>
        <taxon>Pentapetalae</taxon>
        <taxon>asterids</taxon>
        <taxon>campanulids</taxon>
        <taxon>Asterales</taxon>
        <taxon>Asteraceae</taxon>
        <taxon>Asteroideae</taxon>
        <taxon>Anthemideae</taxon>
        <taxon>Anthemidinae</taxon>
        <taxon>Tanacetum</taxon>
    </lineage>
</organism>
<comment type="caution">
    <text evidence="2">The sequence shown here is derived from an EMBL/GenBank/DDBJ whole genome shotgun (WGS) entry which is preliminary data.</text>
</comment>
<name>A0A6L2J620_TANCI</name>
<keyword evidence="2" id="KW-0695">RNA-directed DNA polymerase</keyword>
<evidence type="ECO:0000256" key="1">
    <source>
        <dbReference type="SAM" id="MobiDB-lite"/>
    </source>
</evidence>
<dbReference type="AlphaFoldDB" id="A0A6L2J620"/>
<keyword evidence="2" id="KW-0808">Transferase</keyword>
<feature type="region of interest" description="Disordered" evidence="1">
    <location>
        <begin position="139"/>
        <end position="172"/>
    </location>
</feature>
<sequence length="172" mass="19859">MTWVDFKALLRKELCPNNEIQKMETDFWCYVMVKAGHTAYTDRFHELARLVPYLVTSENKRTERKNNKKRGNGREPSRDRNVKDDNKRSKFRRVFSTTTNPIRKEYIVAREACFECGGIDHYKAACLRLNRAPRHGGNHPNQAMDIEGGQGRGNNGNPTRGREFVMGAEEAP</sequence>